<dbReference type="EMBL" id="CAMXCT010003116">
    <property type="protein sequence ID" value="CAI4002553.1"/>
    <property type="molecule type" value="Genomic_DNA"/>
</dbReference>
<dbReference type="AlphaFoldDB" id="A0A9P1D2M0"/>
<accession>A0A9P1D2M0</accession>
<gene>
    <name evidence="2" type="ORF">C1SCF055_LOCUS28500</name>
</gene>
<feature type="compositionally biased region" description="Low complexity" evidence="1">
    <location>
        <begin position="139"/>
        <end position="151"/>
    </location>
</feature>
<evidence type="ECO:0000256" key="1">
    <source>
        <dbReference type="SAM" id="MobiDB-lite"/>
    </source>
</evidence>
<organism evidence="2">
    <name type="scientific">Cladocopium goreaui</name>
    <dbReference type="NCBI Taxonomy" id="2562237"/>
    <lineage>
        <taxon>Eukaryota</taxon>
        <taxon>Sar</taxon>
        <taxon>Alveolata</taxon>
        <taxon>Dinophyceae</taxon>
        <taxon>Suessiales</taxon>
        <taxon>Symbiodiniaceae</taxon>
        <taxon>Cladocopium</taxon>
    </lineage>
</organism>
<dbReference type="EMBL" id="CAMXCT030003116">
    <property type="protein sequence ID" value="CAL4789865.1"/>
    <property type="molecule type" value="Genomic_DNA"/>
</dbReference>
<feature type="compositionally biased region" description="Basic and acidic residues" evidence="1">
    <location>
        <begin position="30"/>
        <end position="40"/>
    </location>
</feature>
<feature type="compositionally biased region" description="Basic and acidic residues" evidence="1">
    <location>
        <begin position="224"/>
        <end position="241"/>
    </location>
</feature>
<feature type="compositionally biased region" description="Basic and acidic residues" evidence="1">
    <location>
        <begin position="1"/>
        <end position="24"/>
    </location>
</feature>
<evidence type="ECO:0000313" key="2">
    <source>
        <dbReference type="EMBL" id="CAI4002553.1"/>
    </source>
</evidence>
<sequence>MADETVKKDKKEERKEKEKDDKKVMKTKKEKKEKEGERGRSPKKAKKERKTAEKSETSEKKTAEKPIVFVPVVCKKAGQVFETPETKKRVPSPNAPEPDDKKKKRRSVSPALSLPSTSTAVAKVAEMTSLMEENDSGSEAESPSQEAASDPSSEEEKYDEESPESKEEEEGEAGAGDKEEDESEDASDEEDEDDGEDAEGDDDEEEEEEEENDQSSEAEEEGKEEGGKEAEAKEGKEDEAAPQHALVAVTKATAETALVPVRNSTTNKKEWDSFCRSKGRFKVHEYYTQNKLDCFNMWMDMGKDWDKEAWYYMPAPKKITHKDVVSESTVLHAKTSVDPELQKALCNEEDGFMRPGAMPAVTTASAAGTKTLLEAVAKEACAKKKSKPQPKEKSEEVVPQTAKEKVTEAIGNVLKEVGVARTAAITLQGLEYADNLSQAIKSHADGVEAYYSEVQRTLKGSPSEKELAKVLQKIEEKSQATKKLQAAANAFLANSTGKSNTAIARKRQRFESTTSVAKAVNKTAADLACWSIQCAMRGTAPEVGFRGEPLNGHRLAMSGKPLAQGWRACYFAMKADLKARKWMHGFNRYYKAGWMCDSCLACSGTKCDERMHYKNFGPGKAWDHTLINHSMYLSMPGELSPWSTVPGWSLESTTFDFMHNLYLGTGRDLVGSTFKCLIWRGAYSHLPMTDMNSILAVMQEEMVHECRQCGLYLPRKPNLTEASLSDKDYSELSTKFKACHVKIMVYWIAKKTKEAAESHPQDIVLQVLATCCFALQKCITILDNEGLILDHNTAAEASDMLLLHVKAYAWLAAFFYTERKMIFRIRPKLHYIWHQAMQLKKWRINIGAFATFHDESFLGKIKAVATACHGKTMTARVYERYILCLALLVHQHQQLDEATA</sequence>
<reference evidence="2" key="1">
    <citation type="submission" date="2022-10" db="EMBL/GenBank/DDBJ databases">
        <authorList>
            <person name="Chen Y."/>
            <person name="Dougan E. K."/>
            <person name="Chan C."/>
            <person name="Rhodes N."/>
            <person name="Thang M."/>
        </authorList>
    </citation>
    <scope>NUCLEOTIDE SEQUENCE</scope>
</reference>
<dbReference type="Proteomes" id="UP001152797">
    <property type="component" value="Unassembled WGS sequence"/>
</dbReference>
<reference evidence="3 4" key="2">
    <citation type="submission" date="2024-05" db="EMBL/GenBank/DDBJ databases">
        <authorList>
            <person name="Chen Y."/>
            <person name="Shah S."/>
            <person name="Dougan E. K."/>
            <person name="Thang M."/>
            <person name="Chan C."/>
        </authorList>
    </citation>
    <scope>NUCLEOTIDE SEQUENCE [LARGE SCALE GENOMIC DNA]</scope>
</reference>
<evidence type="ECO:0000313" key="4">
    <source>
        <dbReference type="Proteomes" id="UP001152797"/>
    </source>
</evidence>
<feature type="compositionally biased region" description="Basic and acidic residues" evidence="1">
    <location>
        <begin position="50"/>
        <end position="64"/>
    </location>
</feature>
<protein>
    <submittedName>
        <fullName evidence="3">Nipped-B-like protein B</fullName>
    </submittedName>
</protein>
<keyword evidence="4" id="KW-1185">Reference proteome</keyword>
<proteinExistence type="predicted"/>
<comment type="caution">
    <text evidence="2">The sequence shown here is derived from an EMBL/GenBank/DDBJ whole genome shotgun (WGS) entry which is preliminary data.</text>
</comment>
<feature type="compositionally biased region" description="Acidic residues" evidence="1">
    <location>
        <begin position="152"/>
        <end position="223"/>
    </location>
</feature>
<dbReference type="EMBL" id="CAMXCT020003116">
    <property type="protein sequence ID" value="CAL1155928.1"/>
    <property type="molecule type" value="Genomic_DNA"/>
</dbReference>
<name>A0A9P1D2M0_9DINO</name>
<evidence type="ECO:0000313" key="3">
    <source>
        <dbReference type="EMBL" id="CAL4789865.1"/>
    </source>
</evidence>
<feature type="region of interest" description="Disordered" evidence="1">
    <location>
        <begin position="1"/>
        <end position="242"/>
    </location>
</feature>